<evidence type="ECO:0000259" key="2">
    <source>
        <dbReference type="PROSITE" id="PS50943"/>
    </source>
</evidence>
<name>A0A1F5FWZ9_9BACT</name>
<dbReference type="InterPro" id="IPR010982">
    <property type="entry name" value="Lambda_DNA-bd_dom_sf"/>
</dbReference>
<dbReference type="InterPro" id="IPR001387">
    <property type="entry name" value="Cro/C1-type_HTH"/>
</dbReference>
<dbReference type="AlphaFoldDB" id="A0A1F5FWZ9"/>
<keyword evidence="1" id="KW-0238">DNA-binding</keyword>
<evidence type="ECO:0000256" key="1">
    <source>
        <dbReference type="ARBA" id="ARBA00023125"/>
    </source>
</evidence>
<proteinExistence type="predicted"/>
<dbReference type="PROSITE" id="PS50943">
    <property type="entry name" value="HTH_CROC1"/>
    <property type="match status" value="1"/>
</dbReference>
<dbReference type="SUPFAM" id="SSF47413">
    <property type="entry name" value="lambda repressor-like DNA-binding domains"/>
    <property type="match status" value="1"/>
</dbReference>
<dbReference type="EMBL" id="MFAQ01000002">
    <property type="protein sequence ID" value="OGD84143.1"/>
    <property type="molecule type" value="Genomic_DNA"/>
</dbReference>
<feature type="domain" description="HTH cro/C1-type" evidence="2">
    <location>
        <begin position="16"/>
        <end position="70"/>
    </location>
</feature>
<reference evidence="3 4" key="1">
    <citation type="journal article" date="2016" name="Nat. Commun.">
        <title>Thousands of microbial genomes shed light on interconnected biogeochemical processes in an aquifer system.</title>
        <authorList>
            <person name="Anantharaman K."/>
            <person name="Brown C.T."/>
            <person name="Hug L.A."/>
            <person name="Sharon I."/>
            <person name="Castelle C.J."/>
            <person name="Probst A.J."/>
            <person name="Thomas B.C."/>
            <person name="Singh A."/>
            <person name="Wilkins M.J."/>
            <person name="Karaoz U."/>
            <person name="Brodie E.L."/>
            <person name="Williams K.H."/>
            <person name="Hubbard S.S."/>
            <person name="Banfield J.F."/>
        </authorList>
    </citation>
    <scope>NUCLEOTIDE SEQUENCE [LARGE SCALE GENOMIC DNA]</scope>
</reference>
<dbReference type="Proteomes" id="UP000179237">
    <property type="component" value="Unassembled WGS sequence"/>
</dbReference>
<evidence type="ECO:0000313" key="4">
    <source>
        <dbReference type="Proteomes" id="UP000179237"/>
    </source>
</evidence>
<comment type="caution">
    <text evidence="3">The sequence shown here is derived from an EMBL/GenBank/DDBJ whole genome shotgun (WGS) entry which is preliminary data.</text>
</comment>
<sequence length="73" mass="8595">MPRTKDETLRALGKKIQKLRGEAELTQEELAHQLSISRVYMGYIEQGRESPSLKLLLRISRKFKVKVEDLFHR</sequence>
<accession>A0A1F5FWZ9</accession>
<dbReference type="SMART" id="SM00530">
    <property type="entry name" value="HTH_XRE"/>
    <property type="match status" value="1"/>
</dbReference>
<dbReference type="Gene3D" id="1.10.260.40">
    <property type="entry name" value="lambda repressor-like DNA-binding domains"/>
    <property type="match status" value="1"/>
</dbReference>
<protein>
    <recommendedName>
        <fullName evidence="2">HTH cro/C1-type domain-containing protein</fullName>
    </recommendedName>
</protein>
<gene>
    <name evidence="3" type="ORF">A2572_03355</name>
</gene>
<dbReference type="CDD" id="cd00093">
    <property type="entry name" value="HTH_XRE"/>
    <property type="match status" value="1"/>
</dbReference>
<dbReference type="PANTHER" id="PTHR46558">
    <property type="entry name" value="TRACRIPTIONAL REGULATORY PROTEIN-RELATED-RELATED"/>
    <property type="match status" value="1"/>
</dbReference>
<dbReference type="Pfam" id="PF01381">
    <property type="entry name" value="HTH_3"/>
    <property type="match status" value="1"/>
</dbReference>
<dbReference type="PANTHER" id="PTHR46558:SF4">
    <property type="entry name" value="DNA-BIDING PHAGE PROTEIN"/>
    <property type="match status" value="1"/>
</dbReference>
<dbReference type="GO" id="GO:0003677">
    <property type="term" value="F:DNA binding"/>
    <property type="evidence" value="ECO:0007669"/>
    <property type="project" value="UniProtKB-KW"/>
</dbReference>
<evidence type="ECO:0000313" key="3">
    <source>
        <dbReference type="EMBL" id="OGD84143.1"/>
    </source>
</evidence>
<organism evidence="3 4">
    <name type="scientific">Candidatus Collierbacteria bacterium RIFOXYD1_FULL_40_9</name>
    <dbReference type="NCBI Taxonomy" id="1817731"/>
    <lineage>
        <taxon>Bacteria</taxon>
        <taxon>Candidatus Collieribacteriota</taxon>
    </lineage>
</organism>